<dbReference type="InterPro" id="IPR027417">
    <property type="entry name" value="P-loop_NTPase"/>
</dbReference>
<dbReference type="EMBL" id="PGTO01000032">
    <property type="protein sequence ID" value="RAU20159.1"/>
    <property type="molecule type" value="Genomic_DNA"/>
</dbReference>
<dbReference type="Pfam" id="PF00004">
    <property type="entry name" value="AAA"/>
    <property type="match status" value="1"/>
</dbReference>
<sequence length="523" mass="56397">MEQLDLASWRKANPERLERQLNDYIAMLARLTEPVTSESMDLQYLLGNAAGHAGSRRSSAAFFLAEKLGYSDVNDDLSYSWMAVAALSHSAFDDAPSAARMIIAIKLIDMAPAGDLWTDHPVNKCDSAKLRLLALAWVNQNLTRGLYSPGTARATFERMGQIGSVVLEKMAEAQAYKAANEQDKSSKPASKLMTALDKTKAVQPDTARGSVSGEASPVIDGPTMIVCRSIGVTGKSSEAGKLSGDDKSIAASWKCLTEPMALAIGPAPDTLAHILSSEFPWMSRVIAAICGDLTLRRQVGINWAKWRPTILVGPPGSGKTRFARRLAELLKIGFGEINVAGSSDNRLLQGTARGWGTAMPCYPVCVMRQSATANPLILADELDKPKPDGRNGDIRATLLTMLEPLNARSWPDECLVAPVDLSAVNWIACANDAEPLRGPLLTRLRVIQVPVPSEAHFDAVLRGMRRDLSVELGVSIGDLPEFPHQAEDALRNGFRRGISLRRVRAAVEGALLAGGGFGNVKRH</sequence>
<comment type="caution">
    <text evidence="3">The sequence shown here is derived from an EMBL/GenBank/DDBJ whole genome shotgun (WGS) entry which is preliminary data.</text>
</comment>
<dbReference type="SMART" id="SM00382">
    <property type="entry name" value="AAA"/>
    <property type="match status" value="1"/>
</dbReference>
<evidence type="ECO:0000313" key="3">
    <source>
        <dbReference type="EMBL" id="RAU20159.1"/>
    </source>
</evidence>
<dbReference type="InterPro" id="IPR027065">
    <property type="entry name" value="Lon_Prtase"/>
</dbReference>
<dbReference type="GO" id="GO:0004176">
    <property type="term" value="F:ATP-dependent peptidase activity"/>
    <property type="evidence" value="ECO:0007669"/>
    <property type="project" value="InterPro"/>
</dbReference>
<organism evidence="3 4">
    <name type="scientific">Paramagnetospirillum kuznetsovii</name>
    <dbReference type="NCBI Taxonomy" id="2053833"/>
    <lineage>
        <taxon>Bacteria</taxon>
        <taxon>Pseudomonadati</taxon>
        <taxon>Pseudomonadota</taxon>
        <taxon>Alphaproteobacteria</taxon>
        <taxon>Rhodospirillales</taxon>
        <taxon>Magnetospirillaceae</taxon>
        <taxon>Paramagnetospirillum</taxon>
    </lineage>
</organism>
<dbReference type="GO" id="GO:0004252">
    <property type="term" value="F:serine-type endopeptidase activity"/>
    <property type="evidence" value="ECO:0007669"/>
    <property type="project" value="InterPro"/>
</dbReference>
<dbReference type="GO" id="GO:0003697">
    <property type="term" value="F:single-stranded DNA binding"/>
    <property type="evidence" value="ECO:0007669"/>
    <property type="project" value="TreeGrafter"/>
</dbReference>
<dbReference type="GO" id="GO:0007005">
    <property type="term" value="P:mitochondrion organization"/>
    <property type="evidence" value="ECO:0007669"/>
    <property type="project" value="TreeGrafter"/>
</dbReference>
<dbReference type="RefSeq" id="WP_112147345.1">
    <property type="nucleotide sequence ID" value="NZ_PGTO01000032.1"/>
</dbReference>
<dbReference type="Gene3D" id="3.40.50.300">
    <property type="entry name" value="P-loop containing nucleotide triphosphate hydrolases"/>
    <property type="match status" value="1"/>
</dbReference>
<evidence type="ECO:0000259" key="2">
    <source>
        <dbReference type="SMART" id="SM00382"/>
    </source>
</evidence>
<dbReference type="GO" id="GO:0051131">
    <property type="term" value="P:chaperone-mediated protein complex assembly"/>
    <property type="evidence" value="ECO:0007669"/>
    <property type="project" value="TreeGrafter"/>
</dbReference>
<dbReference type="AlphaFoldDB" id="A0A364NSU7"/>
<dbReference type="PANTHER" id="PTHR43718:SF2">
    <property type="entry name" value="LON PROTEASE HOMOLOG, MITOCHONDRIAL"/>
    <property type="match status" value="1"/>
</dbReference>
<feature type="domain" description="AAA+ ATPase" evidence="2">
    <location>
        <begin position="305"/>
        <end position="454"/>
    </location>
</feature>
<dbReference type="GO" id="GO:0016887">
    <property type="term" value="F:ATP hydrolysis activity"/>
    <property type="evidence" value="ECO:0007669"/>
    <property type="project" value="InterPro"/>
</dbReference>
<reference evidence="3 4" key="1">
    <citation type="submission" date="2017-11" db="EMBL/GenBank/DDBJ databases">
        <title>Draft genome sequence of magnetotactic bacterium Magnetospirillum kuznetsovii LBB-42.</title>
        <authorList>
            <person name="Grouzdev D.S."/>
            <person name="Rysina M.S."/>
            <person name="Baslerov R.V."/>
            <person name="Koziaeva V."/>
        </authorList>
    </citation>
    <scope>NUCLEOTIDE SEQUENCE [LARGE SCALE GENOMIC DNA]</scope>
    <source>
        <strain evidence="3 4">LBB-42</strain>
    </source>
</reference>
<dbReference type="Proteomes" id="UP000251075">
    <property type="component" value="Unassembled WGS sequence"/>
</dbReference>
<protein>
    <recommendedName>
        <fullName evidence="2">AAA+ ATPase domain-containing protein</fullName>
    </recommendedName>
</protein>
<feature type="region of interest" description="Disordered" evidence="1">
    <location>
        <begin position="195"/>
        <end position="216"/>
    </location>
</feature>
<keyword evidence="4" id="KW-1185">Reference proteome</keyword>
<name>A0A364NSU7_9PROT</name>
<dbReference type="GO" id="GO:0005524">
    <property type="term" value="F:ATP binding"/>
    <property type="evidence" value="ECO:0007669"/>
    <property type="project" value="InterPro"/>
</dbReference>
<accession>A0A364NSU7</accession>
<dbReference type="GO" id="GO:0006515">
    <property type="term" value="P:protein quality control for misfolded or incompletely synthesized proteins"/>
    <property type="evidence" value="ECO:0007669"/>
    <property type="project" value="TreeGrafter"/>
</dbReference>
<dbReference type="InterPro" id="IPR003959">
    <property type="entry name" value="ATPase_AAA_core"/>
</dbReference>
<dbReference type="PANTHER" id="PTHR43718">
    <property type="entry name" value="LON PROTEASE"/>
    <property type="match status" value="1"/>
</dbReference>
<dbReference type="SUPFAM" id="SSF52540">
    <property type="entry name" value="P-loop containing nucleoside triphosphate hydrolases"/>
    <property type="match status" value="1"/>
</dbReference>
<proteinExistence type="predicted"/>
<dbReference type="OrthoDB" id="5297432at2"/>
<dbReference type="InterPro" id="IPR003593">
    <property type="entry name" value="AAA+_ATPase"/>
</dbReference>
<evidence type="ECO:0000313" key="4">
    <source>
        <dbReference type="Proteomes" id="UP000251075"/>
    </source>
</evidence>
<evidence type="ECO:0000256" key="1">
    <source>
        <dbReference type="SAM" id="MobiDB-lite"/>
    </source>
</evidence>
<gene>
    <name evidence="3" type="ORF">CU669_19920</name>
</gene>